<sequence length="69" mass="8319">MKYEGFYNFESMLVFVEVKYQKESKLPGAVTRIFEWHKMVSVECRQQCSSLDLHKRLYVLPTEFSHLKK</sequence>
<evidence type="ECO:0000313" key="2">
    <source>
        <dbReference type="Proteomes" id="UP000054630"/>
    </source>
</evidence>
<accession>A0A0V0RXQ3</accession>
<reference evidence="1 2" key="1">
    <citation type="submission" date="2015-01" db="EMBL/GenBank/DDBJ databases">
        <title>Evolution of Trichinella species and genotypes.</title>
        <authorList>
            <person name="Korhonen P.K."/>
            <person name="Edoardo P."/>
            <person name="Giuseppe L.R."/>
            <person name="Gasser R.B."/>
        </authorList>
    </citation>
    <scope>NUCLEOTIDE SEQUENCE [LARGE SCALE GENOMIC DNA]</scope>
    <source>
        <strain evidence="1">ISS37</strain>
    </source>
</reference>
<organism evidence="1 2">
    <name type="scientific">Trichinella nelsoni</name>
    <dbReference type="NCBI Taxonomy" id="6336"/>
    <lineage>
        <taxon>Eukaryota</taxon>
        <taxon>Metazoa</taxon>
        <taxon>Ecdysozoa</taxon>
        <taxon>Nematoda</taxon>
        <taxon>Enoplea</taxon>
        <taxon>Dorylaimia</taxon>
        <taxon>Trichinellida</taxon>
        <taxon>Trichinellidae</taxon>
        <taxon>Trichinella</taxon>
    </lineage>
</organism>
<keyword evidence="2" id="KW-1185">Reference proteome</keyword>
<dbReference type="Proteomes" id="UP000054630">
    <property type="component" value="Unassembled WGS sequence"/>
</dbReference>
<comment type="caution">
    <text evidence="1">The sequence shown here is derived from an EMBL/GenBank/DDBJ whole genome shotgun (WGS) entry which is preliminary data.</text>
</comment>
<name>A0A0V0RXQ3_9BILA</name>
<dbReference type="AlphaFoldDB" id="A0A0V0RXQ3"/>
<evidence type="ECO:0000313" key="1">
    <source>
        <dbReference type="EMBL" id="KRX19220.1"/>
    </source>
</evidence>
<gene>
    <name evidence="1" type="ORF">T07_877</name>
</gene>
<protein>
    <submittedName>
        <fullName evidence="1">Uncharacterized protein</fullName>
    </submittedName>
</protein>
<dbReference type="EMBL" id="JYDL01000062">
    <property type="protein sequence ID" value="KRX19220.1"/>
    <property type="molecule type" value="Genomic_DNA"/>
</dbReference>
<proteinExistence type="predicted"/>